<sequence length="70" mass="7691">MPGAPIVVHRPSHTGGRRVTAHGAVLGLAHDDFDLVELLRRAGLDDAWPLLDNPAWVEWRGGRAHHWDAA</sequence>
<evidence type="ECO:0000313" key="2">
    <source>
        <dbReference type="Proteomes" id="UP001499884"/>
    </source>
</evidence>
<reference evidence="2" key="1">
    <citation type="journal article" date="2019" name="Int. J. Syst. Evol. Microbiol.">
        <title>The Global Catalogue of Microorganisms (GCM) 10K type strain sequencing project: providing services to taxonomists for standard genome sequencing and annotation.</title>
        <authorList>
            <consortium name="The Broad Institute Genomics Platform"/>
            <consortium name="The Broad Institute Genome Sequencing Center for Infectious Disease"/>
            <person name="Wu L."/>
            <person name="Ma J."/>
        </authorList>
    </citation>
    <scope>NUCLEOTIDE SEQUENCE [LARGE SCALE GENOMIC DNA]</scope>
    <source>
        <strain evidence="2">JCM 30846</strain>
    </source>
</reference>
<accession>A0ABP7GCK2</accession>
<dbReference type="RefSeq" id="WP_345654489.1">
    <property type="nucleotide sequence ID" value="NZ_BAABEP010000073.1"/>
</dbReference>
<protein>
    <submittedName>
        <fullName evidence="1">Uncharacterized protein</fullName>
    </submittedName>
</protein>
<comment type="caution">
    <text evidence="1">The sequence shown here is derived from an EMBL/GenBank/DDBJ whole genome shotgun (WGS) entry which is preliminary data.</text>
</comment>
<proteinExistence type="predicted"/>
<dbReference type="EMBL" id="BAABEP010000073">
    <property type="protein sequence ID" value="GAA3757206.1"/>
    <property type="molecule type" value="Genomic_DNA"/>
</dbReference>
<evidence type="ECO:0000313" key="1">
    <source>
        <dbReference type="EMBL" id="GAA3757206.1"/>
    </source>
</evidence>
<organism evidence="1 2">
    <name type="scientific">Streptomyces tremellae</name>
    <dbReference type="NCBI Taxonomy" id="1124239"/>
    <lineage>
        <taxon>Bacteria</taxon>
        <taxon>Bacillati</taxon>
        <taxon>Actinomycetota</taxon>
        <taxon>Actinomycetes</taxon>
        <taxon>Kitasatosporales</taxon>
        <taxon>Streptomycetaceae</taxon>
        <taxon>Streptomyces</taxon>
    </lineage>
</organism>
<dbReference type="Proteomes" id="UP001499884">
    <property type="component" value="Unassembled WGS sequence"/>
</dbReference>
<name>A0ABP7GCK2_9ACTN</name>
<keyword evidence="2" id="KW-1185">Reference proteome</keyword>
<gene>
    <name evidence="1" type="ORF">GCM10023082_60160</name>
</gene>